<keyword evidence="2" id="KW-0812">Transmembrane</keyword>
<proteinExistence type="predicted"/>
<keyword evidence="2" id="KW-1133">Transmembrane helix</keyword>
<feature type="transmembrane region" description="Helical" evidence="2">
    <location>
        <begin position="31"/>
        <end position="52"/>
    </location>
</feature>
<accession>A0A2S8IJP4</accession>
<organism evidence="3 4">
    <name type="scientific">Rhodococcus opacus</name>
    <name type="common">Nocardia opaca</name>
    <dbReference type="NCBI Taxonomy" id="37919"/>
    <lineage>
        <taxon>Bacteria</taxon>
        <taxon>Bacillati</taxon>
        <taxon>Actinomycetota</taxon>
        <taxon>Actinomycetes</taxon>
        <taxon>Mycobacteriales</taxon>
        <taxon>Nocardiaceae</taxon>
        <taxon>Rhodococcus</taxon>
    </lineage>
</organism>
<evidence type="ECO:0000256" key="1">
    <source>
        <dbReference type="SAM" id="MobiDB-lite"/>
    </source>
</evidence>
<comment type="caution">
    <text evidence="3">The sequence shown here is derived from an EMBL/GenBank/DDBJ whole genome shotgun (WGS) entry which is preliminary data.</text>
</comment>
<name>A0A2S8IJP4_RHOOP</name>
<sequence length="231" mass="25434">MAQSKLSLPDSGDLHLVSGPRTTPTVFVVDWHATGLALAGVVLAAGGVWLRWRSPRRASVRGRLSPLSRWHYSSGSGLDRDQPLQAGRAGELPRGRHRASTRSPRPRRRRMLVRMDLAEIVDQRLSPSTTPPTACPARHRNRSTAPPIRPVGSRGVHGQSWRQERFWCRGQTCPPFGVAPNLHTTVEAPIRQRAQPGNCQRPIQHASPNPQSGPARRSFPSPAAAAPWANW</sequence>
<dbReference type="AlphaFoldDB" id="A0A2S8IJP4"/>
<keyword evidence="2" id="KW-0472">Membrane</keyword>
<feature type="region of interest" description="Disordered" evidence="1">
    <location>
        <begin position="194"/>
        <end position="231"/>
    </location>
</feature>
<evidence type="ECO:0000313" key="3">
    <source>
        <dbReference type="EMBL" id="PQP14915.1"/>
    </source>
</evidence>
<feature type="compositionally biased region" description="Basic residues" evidence="1">
    <location>
        <begin position="95"/>
        <end position="107"/>
    </location>
</feature>
<evidence type="ECO:0000313" key="4">
    <source>
        <dbReference type="Proteomes" id="UP000239290"/>
    </source>
</evidence>
<feature type="region of interest" description="Disordered" evidence="1">
    <location>
        <begin position="125"/>
        <end position="156"/>
    </location>
</feature>
<dbReference type="EMBL" id="PUIO01000081">
    <property type="protein sequence ID" value="PQP14915.1"/>
    <property type="molecule type" value="Genomic_DNA"/>
</dbReference>
<protein>
    <submittedName>
        <fullName evidence="3">Uncharacterized protein</fullName>
    </submittedName>
</protein>
<dbReference type="Proteomes" id="UP000239290">
    <property type="component" value="Unassembled WGS sequence"/>
</dbReference>
<gene>
    <name evidence="3" type="ORF">C5613_39580</name>
</gene>
<reference evidence="4" key="1">
    <citation type="submission" date="2018-02" db="EMBL/GenBank/DDBJ databases">
        <title>Draft genome sequencing of Rhodococcus opacus KU647198.</title>
        <authorList>
            <person name="Zheng B.-X."/>
        </authorList>
    </citation>
    <scope>NUCLEOTIDE SEQUENCE [LARGE SCALE GENOMIC DNA]</scope>
    <source>
        <strain evidence="4">04-OD7</strain>
    </source>
</reference>
<evidence type="ECO:0000256" key="2">
    <source>
        <dbReference type="SAM" id="Phobius"/>
    </source>
</evidence>
<feature type="region of interest" description="Disordered" evidence="1">
    <location>
        <begin position="73"/>
        <end position="107"/>
    </location>
</feature>
<feature type="compositionally biased region" description="Low complexity" evidence="1">
    <location>
        <begin position="214"/>
        <end position="231"/>
    </location>
</feature>